<protein>
    <recommendedName>
        <fullName evidence="3">HTH tetR-type domain-containing protein</fullName>
    </recommendedName>
</protein>
<accession>A0ABQ3GDL2</accession>
<dbReference type="SUPFAM" id="SSF46689">
    <property type="entry name" value="Homeodomain-like"/>
    <property type="match status" value="1"/>
</dbReference>
<evidence type="ECO:0000256" key="2">
    <source>
        <dbReference type="PROSITE-ProRule" id="PRU00335"/>
    </source>
</evidence>
<sequence length="234" mass="25648">MPALPEPLAHFLLPEDGERPPKRERTRRQLLQAAVQVLSARGLAGTSIQEIARVAGMAPGTVYNHFRTREEIFEALAVALSTTLNERVVQSYQGIEDGAQRMSIGMRRFLWLGETSPAWALLLMQLSMAFPQVIELIKPYSLGDLRLARSQGRFRVADEEAAIDMVFGTCLRAMTRIAEGEVAAPQAYVSELLQMVLCGLGMAPADAAEVMARPLPPFALPAAPLAARARRRLA</sequence>
<dbReference type="Pfam" id="PF21306">
    <property type="entry name" value="TetR_C_40"/>
    <property type="match status" value="1"/>
</dbReference>
<dbReference type="PANTHER" id="PTHR30055">
    <property type="entry name" value="HTH-TYPE TRANSCRIPTIONAL REGULATOR RUTR"/>
    <property type="match status" value="1"/>
</dbReference>
<organism evidence="4 5">
    <name type="scientific">Pseudorhodoferax aquiterrae</name>
    <dbReference type="NCBI Taxonomy" id="747304"/>
    <lineage>
        <taxon>Bacteria</taxon>
        <taxon>Pseudomonadati</taxon>
        <taxon>Pseudomonadota</taxon>
        <taxon>Betaproteobacteria</taxon>
        <taxon>Burkholderiales</taxon>
        <taxon>Comamonadaceae</taxon>
    </lineage>
</organism>
<dbReference type="Proteomes" id="UP000626210">
    <property type="component" value="Unassembled WGS sequence"/>
</dbReference>
<gene>
    <name evidence="4" type="ORF">GCM10007320_59560</name>
</gene>
<keyword evidence="5" id="KW-1185">Reference proteome</keyword>
<keyword evidence="1 2" id="KW-0238">DNA-binding</keyword>
<dbReference type="PROSITE" id="PS50977">
    <property type="entry name" value="HTH_TETR_2"/>
    <property type="match status" value="1"/>
</dbReference>
<evidence type="ECO:0000313" key="5">
    <source>
        <dbReference type="Proteomes" id="UP000626210"/>
    </source>
</evidence>
<dbReference type="InterPro" id="IPR050109">
    <property type="entry name" value="HTH-type_TetR-like_transc_reg"/>
</dbReference>
<dbReference type="RefSeq" id="WP_189690515.1">
    <property type="nucleotide sequence ID" value="NZ_BMYK01000035.1"/>
</dbReference>
<dbReference type="InterPro" id="IPR001647">
    <property type="entry name" value="HTH_TetR"/>
</dbReference>
<dbReference type="EMBL" id="BMYK01000035">
    <property type="protein sequence ID" value="GHD01334.1"/>
    <property type="molecule type" value="Genomic_DNA"/>
</dbReference>
<dbReference type="PRINTS" id="PR00455">
    <property type="entry name" value="HTHTETR"/>
</dbReference>
<evidence type="ECO:0000313" key="4">
    <source>
        <dbReference type="EMBL" id="GHD01334.1"/>
    </source>
</evidence>
<dbReference type="InterPro" id="IPR009057">
    <property type="entry name" value="Homeodomain-like_sf"/>
</dbReference>
<dbReference type="PANTHER" id="PTHR30055:SF223">
    <property type="entry name" value="HTH-TYPE TRANSCRIPTIONAL REGULATOR UIDR"/>
    <property type="match status" value="1"/>
</dbReference>
<evidence type="ECO:0000256" key="1">
    <source>
        <dbReference type="ARBA" id="ARBA00023125"/>
    </source>
</evidence>
<reference evidence="5" key="1">
    <citation type="journal article" date="2019" name="Int. J. Syst. Evol. Microbiol.">
        <title>The Global Catalogue of Microorganisms (GCM) 10K type strain sequencing project: providing services to taxonomists for standard genome sequencing and annotation.</title>
        <authorList>
            <consortium name="The Broad Institute Genomics Platform"/>
            <consortium name="The Broad Institute Genome Sequencing Center for Infectious Disease"/>
            <person name="Wu L."/>
            <person name="Ma J."/>
        </authorList>
    </citation>
    <scope>NUCLEOTIDE SEQUENCE [LARGE SCALE GENOMIC DNA]</scope>
    <source>
        <strain evidence="5">KCTC 23314</strain>
    </source>
</reference>
<dbReference type="Gene3D" id="1.10.357.10">
    <property type="entry name" value="Tetracycline Repressor, domain 2"/>
    <property type="match status" value="1"/>
</dbReference>
<feature type="domain" description="HTH tetR-type" evidence="3">
    <location>
        <begin position="24"/>
        <end position="84"/>
    </location>
</feature>
<comment type="caution">
    <text evidence="4">The sequence shown here is derived from an EMBL/GenBank/DDBJ whole genome shotgun (WGS) entry which is preliminary data.</text>
</comment>
<dbReference type="Pfam" id="PF00440">
    <property type="entry name" value="TetR_N"/>
    <property type="match status" value="1"/>
</dbReference>
<dbReference type="InterPro" id="IPR049513">
    <property type="entry name" value="TetR_C_40"/>
</dbReference>
<evidence type="ECO:0000259" key="3">
    <source>
        <dbReference type="PROSITE" id="PS50977"/>
    </source>
</evidence>
<name>A0ABQ3GDL2_9BURK</name>
<proteinExistence type="predicted"/>
<feature type="DNA-binding region" description="H-T-H motif" evidence="2">
    <location>
        <begin position="47"/>
        <end position="66"/>
    </location>
</feature>